<dbReference type="GO" id="GO:0016279">
    <property type="term" value="F:protein-lysine N-methyltransferase activity"/>
    <property type="evidence" value="ECO:0007669"/>
    <property type="project" value="TreeGrafter"/>
</dbReference>
<dbReference type="InterPro" id="IPR046341">
    <property type="entry name" value="SET_dom_sf"/>
</dbReference>
<dbReference type="PANTHER" id="PTHR13271">
    <property type="entry name" value="UNCHARACTERIZED PUTATIVE METHYLTRANSFERASE"/>
    <property type="match status" value="1"/>
</dbReference>
<dbReference type="Proteomes" id="UP000664859">
    <property type="component" value="Unassembled WGS sequence"/>
</dbReference>
<accession>A0A836C9C7</accession>
<proteinExistence type="predicted"/>
<protein>
    <recommendedName>
        <fullName evidence="3">SET domain-containing protein</fullName>
    </recommendedName>
</protein>
<reference evidence="1" key="1">
    <citation type="submission" date="2021-02" db="EMBL/GenBank/DDBJ databases">
        <title>First Annotated Genome of the Yellow-green Alga Tribonema minus.</title>
        <authorList>
            <person name="Mahan K.M."/>
        </authorList>
    </citation>
    <scope>NUCLEOTIDE SEQUENCE</scope>
    <source>
        <strain evidence="1">UTEX B ZZ1240</strain>
    </source>
</reference>
<dbReference type="EMBL" id="JAFCMP010000525">
    <property type="protein sequence ID" value="KAG5177429.1"/>
    <property type="molecule type" value="Genomic_DNA"/>
</dbReference>
<evidence type="ECO:0000313" key="1">
    <source>
        <dbReference type="EMBL" id="KAG5177429.1"/>
    </source>
</evidence>
<keyword evidence="2" id="KW-1185">Reference proteome</keyword>
<dbReference type="OrthoDB" id="341421at2759"/>
<dbReference type="SUPFAM" id="SSF82199">
    <property type="entry name" value="SET domain"/>
    <property type="match status" value="1"/>
</dbReference>
<dbReference type="Gene3D" id="3.90.1410.10">
    <property type="entry name" value="set domain protein methyltransferase, domain 1"/>
    <property type="match status" value="1"/>
</dbReference>
<organism evidence="1 2">
    <name type="scientific">Tribonema minus</name>
    <dbReference type="NCBI Taxonomy" id="303371"/>
    <lineage>
        <taxon>Eukaryota</taxon>
        <taxon>Sar</taxon>
        <taxon>Stramenopiles</taxon>
        <taxon>Ochrophyta</taxon>
        <taxon>PX clade</taxon>
        <taxon>Xanthophyceae</taxon>
        <taxon>Tribonematales</taxon>
        <taxon>Tribonemataceae</taxon>
        <taxon>Tribonema</taxon>
    </lineage>
</organism>
<evidence type="ECO:0000313" key="2">
    <source>
        <dbReference type="Proteomes" id="UP000664859"/>
    </source>
</evidence>
<dbReference type="AlphaFoldDB" id="A0A836C9C7"/>
<sequence>MDMGAKTTAGAALIASNPASLGLQSDVVGAAANARRMTLITLVLLDELQKGEASFFRPYLNVLPENSNDAPAGWGNEAREGLRGSALLDDVEADCAMRSAEYDAAVAAHPPLADVVSRSEFLRVYGVAATRTYLLPRQRGGATYHLMVPVADMLNHERTRSEGAMARWRYAPERGAFIIAVKEYVPAGSQIFISYGWRTNKHSLLDFGFVHEHVDLQHHGVYEGASVAPRFALSTNDPLLSAKHQDWETILAQARQTAEGAADVEAGELQADEAAPHALGVKGERAALRMLLGRLQVRGEKQILHAYANFATRALEFIEAGSHAAALEAIADQPDYTRAYCLETVSPLRGWGQDGSAS</sequence>
<evidence type="ECO:0008006" key="3">
    <source>
        <dbReference type="Google" id="ProtNLM"/>
    </source>
</evidence>
<gene>
    <name evidence="1" type="ORF">JKP88DRAFT_346986</name>
</gene>
<comment type="caution">
    <text evidence="1">The sequence shown here is derived from an EMBL/GenBank/DDBJ whole genome shotgun (WGS) entry which is preliminary data.</text>
</comment>
<dbReference type="InterPro" id="IPR050600">
    <property type="entry name" value="SETD3_SETD6_MTase"/>
</dbReference>
<name>A0A836C9C7_9STRA</name>
<dbReference type="CDD" id="cd10527">
    <property type="entry name" value="SET_LSMT"/>
    <property type="match status" value="1"/>
</dbReference>